<dbReference type="OrthoDB" id="4225813at2759"/>
<dbReference type="Proteomes" id="UP000053789">
    <property type="component" value="Unassembled WGS sequence"/>
</dbReference>
<protein>
    <submittedName>
        <fullName evidence="2">Uncharacterized protein</fullName>
    </submittedName>
</protein>
<evidence type="ECO:0000313" key="3">
    <source>
        <dbReference type="Proteomes" id="UP000053789"/>
    </source>
</evidence>
<organism evidence="2 3">
    <name type="scientific">Cladophialophora bantiana (strain ATCC 10958 / CBS 173.52 / CDC B-1940 / NIH 8579)</name>
    <name type="common">Xylohypha bantiana</name>
    <dbReference type="NCBI Taxonomy" id="1442370"/>
    <lineage>
        <taxon>Eukaryota</taxon>
        <taxon>Fungi</taxon>
        <taxon>Dikarya</taxon>
        <taxon>Ascomycota</taxon>
        <taxon>Pezizomycotina</taxon>
        <taxon>Eurotiomycetes</taxon>
        <taxon>Chaetothyriomycetidae</taxon>
        <taxon>Chaetothyriales</taxon>
        <taxon>Herpotrichiellaceae</taxon>
        <taxon>Cladophialophora</taxon>
    </lineage>
</organism>
<name>A0A0D2HUA1_CLAB1</name>
<reference evidence="2" key="1">
    <citation type="submission" date="2015-01" db="EMBL/GenBank/DDBJ databases">
        <title>The Genome Sequence of Cladophialophora bantiana CBS 173.52.</title>
        <authorList>
            <consortium name="The Broad Institute Genomics Platform"/>
            <person name="Cuomo C."/>
            <person name="de Hoog S."/>
            <person name="Gorbushina A."/>
            <person name="Stielow B."/>
            <person name="Teixiera M."/>
            <person name="Abouelleil A."/>
            <person name="Chapman S.B."/>
            <person name="Priest M."/>
            <person name="Young S.K."/>
            <person name="Wortman J."/>
            <person name="Nusbaum C."/>
            <person name="Birren B."/>
        </authorList>
    </citation>
    <scope>NUCLEOTIDE SEQUENCE [LARGE SCALE GENOMIC DNA]</scope>
    <source>
        <strain evidence="2">CBS 173.52</strain>
    </source>
</reference>
<keyword evidence="3" id="KW-1185">Reference proteome</keyword>
<gene>
    <name evidence="2" type="ORF">Z519_11209</name>
</gene>
<dbReference type="RefSeq" id="XP_016614768.1">
    <property type="nucleotide sequence ID" value="XM_016768922.1"/>
</dbReference>
<dbReference type="EMBL" id="KN847000">
    <property type="protein sequence ID" value="KIW88099.1"/>
    <property type="molecule type" value="Genomic_DNA"/>
</dbReference>
<keyword evidence="1" id="KW-0732">Signal</keyword>
<dbReference type="HOGENOM" id="CLU_1815591_0_0_1"/>
<proteinExistence type="predicted"/>
<accession>A0A0D2HUA1</accession>
<evidence type="ECO:0000256" key="1">
    <source>
        <dbReference type="SAM" id="SignalP"/>
    </source>
</evidence>
<evidence type="ECO:0000313" key="2">
    <source>
        <dbReference type="EMBL" id="KIW88099.1"/>
    </source>
</evidence>
<dbReference type="VEuPathDB" id="FungiDB:Z519_11209"/>
<sequence>MRSNDSLVILALVRTILSVKDLQFTSAVERDQDGFEWKFCNQKQHELLQAIDCFYESPAPRVKFYTRTQLLQAMYRTRLSHVARLYGAGDLMTFLYPYLRNGQETEKAKIRMFQWVQKDQRRVRNVTYHSAQILALLRKYPQ</sequence>
<dbReference type="AlphaFoldDB" id="A0A0D2HUA1"/>
<feature type="chain" id="PRO_5002243942" evidence="1">
    <location>
        <begin position="19"/>
        <end position="142"/>
    </location>
</feature>
<dbReference type="GeneID" id="27704137"/>
<feature type="signal peptide" evidence="1">
    <location>
        <begin position="1"/>
        <end position="18"/>
    </location>
</feature>